<feature type="transmembrane region" description="Helical" evidence="1">
    <location>
        <begin position="194"/>
        <end position="215"/>
    </location>
</feature>
<feature type="transmembrane region" description="Helical" evidence="1">
    <location>
        <begin position="84"/>
        <end position="101"/>
    </location>
</feature>
<feature type="transmembrane region" description="Helical" evidence="1">
    <location>
        <begin position="55"/>
        <end position="78"/>
    </location>
</feature>
<sequence length="396" mass="45588">MLEQWAFELLKGIGKIFLHPLLYWTFFLLCIIGYKRIKKERYNFGTKIYHYFTEIKYTFPLTVIASIVLSAATILFGIVLSYEVMIVLAIVTIVFSLFGSLQFLSASYTIGMTFILLLVLPFLQRYIDVPYVDFTTISMVHFVGLTLLLALLLLFEAIFMTRTKSKPAFPSLHLSERGVWVGQFEAKRMMMVPFFILIPSDSVTAITPFFPYFSFGDQTFSLILLPFIFGYQYRMQSGLPNELLGKITKRTYVLVAIVIAGAITSIFYPFVSFITILVALVGKEWMTYRHKVRDRESSPMFHPLDKGIKVFAMMPNSPVERLGIKVGEIILKVNNVNVTNSSEFYEALQTSQTNFKIDVLDENGEIRFVHGTFFAEDHYELGLLFTEQPHKYKEKE</sequence>
<dbReference type="Proteomes" id="UP000823937">
    <property type="component" value="Unassembled WGS sequence"/>
</dbReference>
<feature type="transmembrane region" description="Helical" evidence="1">
    <location>
        <begin position="16"/>
        <end position="34"/>
    </location>
</feature>
<feature type="domain" description="PDZ" evidence="2">
    <location>
        <begin position="307"/>
        <end position="363"/>
    </location>
</feature>
<feature type="transmembrane region" description="Helical" evidence="1">
    <location>
        <begin position="108"/>
        <end position="127"/>
    </location>
</feature>
<name>A0A9D1PL50_9BACI</name>
<evidence type="ECO:0000259" key="2">
    <source>
        <dbReference type="PROSITE" id="PS50106"/>
    </source>
</evidence>
<proteinExistence type="predicted"/>
<dbReference type="EMBL" id="DXHX01000039">
    <property type="protein sequence ID" value="HIV73967.1"/>
    <property type="molecule type" value="Genomic_DNA"/>
</dbReference>
<evidence type="ECO:0000256" key="1">
    <source>
        <dbReference type="SAM" id="Phobius"/>
    </source>
</evidence>
<accession>A0A9D1PL50</accession>
<reference evidence="3" key="2">
    <citation type="submission" date="2021-04" db="EMBL/GenBank/DDBJ databases">
        <authorList>
            <person name="Gilroy R."/>
        </authorList>
    </citation>
    <scope>NUCLEOTIDE SEQUENCE</scope>
    <source>
        <strain evidence="3">CHK169-2315</strain>
    </source>
</reference>
<dbReference type="InterPro" id="IPR036034">
    <property type="entry name" value="PDZ_sf"/>
</dbReference>
<keyword evidence="1" id="KW-0472">Membrane</keyword>
<reference evidence="3" key="1">
    <citation type="journal article" date="2021" name="PeerJ">
        <title>Extensive microbial diversity within the chicken gut microbiome revealed by metagenomics and culture.</title>
        <authorList>
            <person name="Gilroy R."/>
            <person name="Ravi A."/>
            <person name="Getino M."/>
            <person name="Pursley I."/>
            <person name="Horton D.L."/>
            <person name="Alikhan N.F."/>
            <person name="Baker D."/>
            <person name="Gharbi K."/>
            <person name="Hall N."/>
            <person name="Watson M."/>
            <person name="Adriaenssens E.M."/>
            <person name="Foster-Nyarko E."/>
            <person name="Jarju S."/>
            <person name="Secka A."/>
            <person name="Antonio M."/>
            <person name="Oren A."/>
            <person name="Chaudhuri R.R."/>
            <person name="La Ragione R."/>
            <person name="Hildebrand F."/>
            <person name="Pallen M.J."/>
        </authorList>
    </citation>
    <scope>NUCLEOTIDE SEQUENCE</scope>
    <source>
        <strain evidence="3">CHK169-2315</strain>
    </source>
</reference>
<protein>
    <submittedName>
        <fullName evidence="3">PDZ domain-containing protein</fullName>
    </submittedName>
</protein>
<organism evidence="3 4">
    <name type="scientific">Candidatus Pseudogracilibacillus intestinigallinarum</name>
    <dbReference type="NCBI Taxonomy" id="2838742"/>
    <lineage>
        <taxon>Bacteria</taxon>
        <taxon>Bacillati</taxon>
        <taxon>Bacillota</taxon>
        <taxon>Bacilli</taxon>
        <taxon>Bacillales</taxon>
        <taxon>Bacillaceae</taxon>
        <taxon>Pseudogracilibacillus</taxon>
    </lineage>
</organism>
<keyword evidence="1" id="KW-0812">Transmembrane</keyword>
<keyword evidence="1" id="KW-1133">Transmembrane helix</keyword>
<dbReference type="SMART" id="SM00228">
    <property type="entry name" value="PDZ"/>
    <property type="match status" value="1"/>
</dbReference>
<gene>
    <name evidence="3" type="ORF">H9895_02675</name>
</gene>
<feature type="transmembrane region" description="Helical" evidence="1">
    <location>
        <begin position="252"/>
        <end position="281"/>
    </location>
</feature>
<dbReference type="PROSITE" id="PS50106">
    <property type="entry name" value="PDZ"/>
    <property type="match status" value="1"/>
</dbReference>
<feature type="transmembrane region" description="Helical" evidence="1">
    <location>
        <begin position="139"/>
        <end position="159"/>
    </location>
</feature>
<comment type="caution">
    <text evidence="3">The sequence shown here is derived from an EMBL/GenBank/DDBJ whole genome shotgun (WGS) entry which is preliminary data.</text>
</comment>
<dbReference type="SUPFAM" id="SSF50156">
    <property type="entry name" value="PDZ domain-like"/>
    <property type="match status" value="1"/>
</dbReference>
<evidence type="ECO:0000313" key="3">
    <source>
        <dbReference type="EMBL" id="HIV73967.1"/>
    </source>
</evidence>
<evidence type="ECO:0000313" key="4">
    <source>
        <dbReference type="Proteomes" id="UP000823937"/>
    </source>
</evidence>
<dbReference type="AlphaFoldDB" id="A0A9D1PL50"/>
<dbReference type="InterPro" id="IPR001478">
    <property type="entry name" value="PDZ"/>
</dbReference>
<dbReference type="Pfam" id="PF17820">
    <property type="entry name" value="PDZ_6"/>
    <property type="match status" value="1"/>
</dbReference>
<dbReference type="InterPro" id="IPR041489">
    <property type="entry name" value="PDZ_6"/>
</dbReference>
<dbReference type="Gene3D" id="2.30.42.10">
    <property type="match status" value="1"/>
</dbReference>